<proteinExistence type="predicted"/>
<evidence type="ECO:0000313" key="1">
    <source>
        <dbReference type="EnsemblMetazoa" id="Aqu2.1.05840_001"/>
    </source>
</evidence>
<accession>A0A1X7SV22</accession>
<name>A0A1X7SV22_AMPQE</name>
<reference evidence="1" key="1">
    <citation type="submission" date="2017-05" db="UniProtKB">
        <authorList>
            <consortium name="EnsemblMetazoa"/>
        </authorList>
    </citation>
    <scope>IDENTIFICATION</scope>
</reference>
<dbReference type="InParanoid" id="A0A1X7SV22"/>
<dbReference type="AlphaFoldDB" id="A0A1X7SV22"/>
<protein>
    <submittedName>
        <fullName evidence="1">Uncharacterized protein</fullName>
    </submittedName>
</protein>
<dbReference type="EnsemblMetazoa" id="Aqu2.1.05840_001">
    <property type="protein sequence ID" value="Aqu2.1.05840_001"/>
    <property type="gene ID" value="Aqu2.1.05840"/>
</dbReference>
<organism evidence="1">
    <name type="scientific">Amphimedon queenslandica</name>
    <name type="common">Sponge</name>
    <dbReference type="NCBI Taxonomy" id="400682"/>
    <lineage>
        <taxon>Eukaryota</taxon>
        <taxon>Metazoa</taxon>
        <taxon>Porifera</taxon>
        <taxon>Demospongiae</taxon>
        <taxon>Heteroscleromorpha</taxon>
        <taxon>Haplosclerida</taxon>
        <taxon>Niphatidae</taxon>
        <taxon>Amphimedon</taxon>
    </lineage>
</organism>
<sequence length="116" mass="13189">MSVQGSLLNQSFNEEAEMKLMTVLRCLEELIMSIENLLNQGMLLPLVKLIYQSLVNYINNVLLIINIQLTEAQLIDLCQVQVTSVVNIFRQSLDFMIGGRYQLLQLYHQAAATNLS</sequence>